<comment type="caution">
    <text evidence="1">The sequence shown here is derived from an EMBL/GenBank/DDBJ whole genome shotgun (WGS) entry which is preliminary data.</text>
</comment>
<gene>
    <name evidence="1" type="ORF">Nepgr_021675</name>
</gene>
<keyword evidence="2" id="KW-1185">Reference proteome</keyword>
<sequence>MLLLHGDCWDLLQGRIPLLGMLDESAVAACAEPHLELCRNVDFLNLVTEYQ</sequence>
<dbReference type="Proteomes" id="UP001279734">
    <property type="component" value="Unassembled WGS sequence"/>
</dbReference>
<organism evidence="1 2">
    <name type="scientific">Nepenthes gracilis</name>
    <name type="common">Slender pitcher plant</name>
    <dbReference type="NCBI Taxonomy" id="150966"/>
    <lineage>
        <taxon>Eukaryota</taxon>
        <taxon>Viridiplantae</taxon>
        <taxon>Streptophyta</taxon>
        <taxon>Embryophyta</taxon>
        <taxon>Tracheophyta</taxon>
        <taxon>Spermatophyta</taxon>
        <taxon>Magnoliopsida</taxon>
        <taxon>eudicotyledons</taxon>
        <taxon>Gunneridae</taxon>
        <taxon>Pentapetalae</taxon>
        <taxon>Caryophyllales</taxon>
        <taxon>Nepenthaceae</taxon>
        <taxon>Nepenthes</taxon>
    </lineage>
</organism>
<evidence type="ECO:0000313" key="1">
    <source>
        <dbReference type="EMBL" id="GMH19834.1"/>
    </source>
</evidence>
<protein>
    <submittedName>
        <fullName evidence="1">Uncharacterized protein</fullName>
    </submittedName>
</protein>
<proteinExistence type="predicted"/>
<dbReference type="AlphaFoldDB" id="A0AAD3SZP9"/>
<accession>A0AAD3SZP9</accession>
<evidence type="ECO:0000313" key="2">
    <source>
        <dbReference type="Proteomes" id="UP001279734"/>
    </source>
</evidence>
<dbReference type="EMBL" id="BSYO01000021">
    <property type="protein sequence ID" value="GMH19834.1"/>
    <property type="molecule type" value="Genomic_DNA"/>
</dbReference>
<name>A0AAD3SZP9_NEPGR</name>
<reference evidence="1" key="1">
    <citation type="submission" date="2023-05" db="EMBL/GenBank/DDBJ databases">
        <title>Nepenthes gracilis genome sequencing.</title>
        <authorList>
            <person name="Fukushima K."/>
        </authorList>
    </citation>
    <scope>NUCLEOTIDE SEQUENCE</scope>
    <source>
        <strain evidence="1">SING2019-196</strain>
    </source>
</reference>